<feature type="transmembrane region" description="Helical" evidence="1">
    <location>
        <begin position="38"/>
        <end position="58"/>
    </location>
</feature>
<protein>
    <submittedName>
        <fullName evidence="2">Uncharacterized protein</fullName>
    </submittedName>
</protein>
<keyword evidence="1" id="KW-0472">Membrane</keyword>
<evidence type="ECO:0000256" key="1">
    <source>
        <dbReference type="SAM" id="Phobius"/>
    </source>
</evidence>
<name>A0A1B0FI88_GLOMM</name>
<dbReference type="AlphaFoldDB" id="A0A1B0FI88"/>
<accession>A0A1B0FI88</accession>
<dbReference type="VEuPathDB" id="VectorBase:GMOY003474"/>
<organism evidence="2 3">
    <name type="scientific">Glossina morsitans morsitans</name>
    <name type="common">Savannah tsetse fly</name>
    <dbReference type="NCBI Taxonomy" id="37546"/>
    <lineage>
        <taxon>Eukaryota</taxon>
        <taxon>Metazoa</taxon>
        <taxon>Ecdysozoa</taxon>
        <taxon>Arthropoda</taxon>
        <taxon>Hexapoda</taxon>
        <taxon>Insecta</taxon>
        <taxon>Pterygota</taxon>
        <taxon>Neoptera</taxon>
        <taxon>Endopterygota</taxon>
        <taxon>Diptera</taxon>
        <taxon>Brachycera</taxon>
        <taxon>Muscomorpha</taxon>
        <taxon>Hippoboscoidea</taxon>
        <taxon>Glossinidae</taxon>
        <taxon>Glossina</taxon>
    </lineage>
</organism>
<keyword evidence="1" id="KW-0812">Transmembrane</keyword>
<evidence type="ECO:0000313" key="2">
    <source>
        <dbReference type="EnsemblMetazoa" id="GMOY003474-PA"/>
    </source>
</evidence>
<sequence length="77" mass="8921">HYSASCLTSCQQMQVYNLERIFNGAKVGATSISWRSRLSILFMNEMFGLVVLRLLLLVNSMQQYGKYDGDHWLCKKK</sequence>
<dbReference type="EnsemblMetazoa" id="GMOY003474-RA">
    <property type="protein sequence ID" value="GMOY003474-PA"/>
    <property type="gene ID" value="GMOY003474"/>
</dbReference>
<evidence type="ECO:0000313" key="3">
    <source>
        <dbReference type="Proteomes" id="UP000092444"/>
    </source>
</evidence>
<dbReference type="Proteomes" id="UP000092444">
    <property type="component" value="Unassembled WGS sequence"/>
</dbReference>
<keyword evidence="1" id="KW-1133">Transmembrane helix</keyword>
<proteinExistence type="predicted"/>
<keyword evidence="3" id="KW-1185">Reference proteome</keyword>
<reference evidence="2" key="1">
    <citation type="submission" date="2020-05" db="UniProtKB">
        <authorList>
            <consortium name="EnsemblMetazoa"/>
        </authorList>
    </citation>
    <scope>IDENTIFICATION</scope>
    <source>
        <strain evidence="2">Yale</strain>
    </source>
</reference>
<dbReference type="EMBL" id="CCAG010001329">
    <property type="status" value="NOT_ANNOTATED_CDS"/>
    <property type="molecule type" value="Genomic_DNA"/>
</dbReference>